<dbReference type="InterPro" id="IPR011701">
    <property type="entry name" value="MFS"/>
</dbReference>
<feature type="transmembrane region" description="Helical" evidence="6">
    <location>
        <begin position="342"/>
        <end position="360"/>
    </location>
</feature>
<feature type="transmembrane region" description="Helical" evidence="6">
    <location>
        <begin position="367"/>
        <end position="386"/>
    </location>
</feature>
<reference evidence="8 10" key="1">
    <citation type="submission" date="2015-11" db="EMBL/GenBank/DDBJ databases">
        <title>Aspergillus lentulus strain IFM 54703T.</title>
        <authorList>
            <person name="Kusuya Y."/>
            <person name="Sakai K."/>
            <person name="Kamei K."/>
            <person name="Takahashi H."/>
            <person name="Yaguchi T."/>
        </authorList>
    </citation>
    <scope>NUCLEOTIDE SEQUENCE [LARGE SCALE GENOMIC DNA]</scope>
    <source>
        <strain evidence="8 10">IFM 54703</strain>
    </source>
</reference>
<dbReference type="Proteomes" id="UP000051487">
    <property type="component" value="Unassembled WGS sequence"/>
</dbReference>
<name>A0AAN4TEV7_ASPLE</name>
<feature type="transmembrane region" description="Helical" evidence="6">
    <location>
        <begin position="112"/>
        <end position="136"/>
    </location>
</feature>
<dbReference type="InterPro" id="IPR036259">
    <property type="entry name" value="MFS_trans_sf"/>
</dbReference>
<comment type="caution">
    <text evidence="8">The sequence shown here is derived from an EMBL/GenBank/DDBJ whole genome shotgun (WGS) entry which is preliminary data.</text>
</comment>
<sequence length="526" mass="56577">MEQLSERGVSINLADMTQPSHDWHPRTFEAVPTDVPTKRRRMTIIVFIVLSNMVQMISNMVGLAAGLEISKILGAAVGPGKANWAAASYPLTQGTFVLISGRLGAVYGHRHILIAGAAWLVVCSLANGFCTTFLSFNVVRALSGIGGALIMPNAVALISTTIPPGRARNVTLGFFGASAPIGSYLGSIWAGVFVQYSSWRWIFFGLAILGTFVFGLLALLLPADLPVDRNGKIDWIGALLGTSGLIVFNVAWNQAPASGWSTPFEIILLATSVLLLAIFGIWEYRITKTPIMPLGIWTAPSFAAVILVVLLSFMSNGIFLWYLVAWLQLLRDESILQFGIEWTPFGVVATIGTFIAAWLIPRLAAQWILAIGSAAIMLANVLLATMPEQQIYWAQVFPATIFMAFCPDFVYVAAQIVASNSVRRSQQGVAASLIGTLNLYGNSLGLGFAGTIETQVSKHRTDQVLGFRAALFFGAGIALAAVILDVLFVRVVKDEREGWRDPADETASGLGDFDQGISTAMDNSQA</sequence>
<evidence type="ECO:0000259" key="7">
    <source>
        <dbReference type="PROSITE" id="PS50850"/>
    </source>
</evidence>
<feature type="transmembrane region" description="Helical" evidence="6">
    <location>
        <begin position="233"/>
        <end position="252"/>
    </location>
</feature>
<evidence type="ECO:0000313" key="11">
    <source>
        <dbReference type="Proteomes" id="UP000465220"/>
    </source>
</evidence>
<evidence type="ECO:0000313" key="9">
    <source>
        <dbReference type="EMBL" id="GFF91900.1"/>
    </source>
</evidence>
<dbReference type="Gene3D" id="1.20.1250.20">
    <property type="entry name" value="MFS general substrate transporter like domains"/>
    <property type="match status" value="1"/>
</dbReference>
<organism evidence="8 10">
    <name type="scientific">Aspergillus lentulus</name>
    <dbReference type="NCBI Taxonomy" id="293939"/>
    <lineage>
        <taxon>Eukaryota</taxon>
        <taxon>Fungi</taxon>
        <taxon>Dikarya</taxon>
        <taxon>Ascomycota</taxon>
        <taxon>Pezizomycotina</taxon>
        <taxon>Eurotiomycetes</taxon>
        <taxon>Eurotiomycetidae</taxon>
        <taxon>Eurotiales</taxon>
        <taxon>Aspergillaceae</taxon>
        <taxon>Aspergillus</taxon>
        <taxon>Aspergillus subgen. Fumigati</taxon>
    </lineage>
</organism>
<feature type="transmembrane region" description="Helical" evidence="6">
    <location>
        <begin position="174"/>
        <end position="195"/>
    </location>
</feature>
<feature type="transmembrane region" description="Helical" evidence="6">
    <location>
        <begin position="294"/>
        <end position="322"/>
    </location>
</feature>
<feature type="transmembrane region" description="Helical" evidence="6">
    <location>
        <begin position="392"/>
        <end position="417"/>
    </location>
</feature>
<evidence type="ECO:0000256" key="6">
    <source>
        <dbReference type="SAM" id="Phobius"/>
    </source>
</evidence>
<dbReference type="AlphaFoldDB" id="A0AAN4TEV7"/>
<feature type="transmembrane region" description="Helical" evidence="6">
    <location>
        <begin position="201"/>
        <end position="221"/>
    </location>
</feature>
<dbReference type="Proteomes" id="UP000465220">
    <property type="component" value="Unassembled WGS sequence"/>
</dbReference>
<evidence type="ECO:0000256" key="1">
    <source>
        <dbReference type="ARBA" id="ARBA00004141"/>
    </source>
</evidence>
<feature type="compositionally biased region" description="Polar residues" evidence="5">
    <location>
        <begin position="516"/>
        <end position="526"/>
    </location>
</feature>
<dbReference type="GO" id="GO:0016020">
    <property type="term" value="C:membrane"/>
    <property type="evidence" value="ECO:0007669"/>
    <property type="project" value="UniProtKB-SubCell"/>
</dbReference>
<protein>
    <submittedName>
        <fullName evidence="8">Uncharacterized MFS-type transporter C1683.03c</fullName>
    </submittedName>
</protein>
<proteinExistence type="predicted"/>
<feature type="transmembrane region" description="Helical" evidence="6">
    <location>
        <begin position="142"/>
        <end position="162"/>
    </location>
</feature>
<keyword evidence="3 6" id="KW-1133">Transmembrane helix</keyword>
<evidence type="ECO:0000256" key="3">
    <source>
        <dbReference type="ARBA" id="ARBA00022989"/>
    </source>
</evidence>
<dbReference type="SUPFAM" id="SSF103473">
    <property type="entry name" value="MFS general substrate transporter"/>
    <property type="match status" value="1"/>
</dbReference>
<feature type="transmembrane region" description="Helical" evidence="6">
    <location>
        <begin position="429"/>
        <end position="449"/>
    </location>
</feature>
<feature type="transmembrane region" description="Helical" evidence="6">
    <location>
        <begin position="469"/>
        <end position="492"/>
    </location>
</feature>
<dbReference type="PANTHER" id="PTHR42718">
    <property type="entry name" value="MAJOR FACILITATOR SUPERFAMILY MULTIDRUG TRANSPORTER MFSC"/>
    <property type="match status" value="1"/>
</dbReference>
<keyword evidence="2 6" id="KW-0812">Transmembrane</keyword>
<evidence type="ECO:0000256" key="2">
    <source>
        <dbReference type="ARBA" id="ARBA00022692"/>
    </source>
</evidence>
<feature type="domain" description="Major facilitator superfamily (MFS) profile" evidence="7">
    <location>
        <begin position="44"/>
        <end position="493"/>
    </location>
</feature>
<reference evidence="9 11" key="2">
    <citation type="submission" date="2020-01" db="EMBL/GenBank/DDBJ databases">
        <title>Draft genome sequence of Aspergillus lentulus IFM 60648.</title>
        <authorList>
            <person name="Takahashi H."/>
            <person name="Yaguchi T."/>
        </authorList>
    </citation>
    <scope>NUCLEOTIDE SEQUENCE [LARGE SCALE GENOMIC DNA]</scope>
    <source>
        <strain evidence="9 11">IFM 60648</strain>
    </source>
</reference>
<dbReference type="PANTHER" id="PTHR42718:SF41">
    <property type="entry name" value="MFS TRANSPORTER OF UNKOWN SPECIFICITY (AFU_ORTHOLOGUE AFUA_5G09940)-RELATED"/>
    <property type="match status" value="1"/>
</dbReference>
<keyword evidence="4 6" id="KW-0472">Membrane</keyword>
<accession>A0AAN4TEV7</accession>
<keyword evidence="11" id="KW-1185">Reference proteome</keyword>
<dbReference type="Pfam" id="PF07690">
    <property type="entry name" value="MFS_1"/>
    <property type="match status" value="1"/>
</dbReference>
<dbReference type="PROSITE" id="PS50850">
    <property type="entry name" value="MFS"/>
    <property type="match status" value="1"/>
</dbReference>
<dbReference type="EMBL" id="BLKI01000092">
    <property type="protein sequence ID" value="GFF91900.1"/>
    <property type="molecule type" value="Genomic_DNA"/>
</dbReference>
<evidence type="ECO:0000256" key="4">
    <source>
        <dbReference type="ARBA" id="ARBA00023136"/>
    </source>
</evidence>
<evidence type="ECO:0000313" key="8">
    <source>
        <dbReference type="EMBL" id="GAQ11702.1"/>
    </source>
</evidence>
<feature type="transmembrane region" description="Helical" evidence="6">
    <location>
        <begin position="264"/>
        <end position="282"/>
    </location>
</feature>
<dbReference type="EMBL" id="BCLY01000016">
    <property type="protein sequence ID" value="GAQ11702.1"/>
    <property type="molecule type" value="Genomic_DNA"/>
</dbReference>
<comment type="subcellular location">
    <subcellularLocation>
        <location evidence="1">Membrane</location>
        <topology evidence="1">Multi-pass membrane protein</topology>
    </subcellularLocation>
</comment>
<gene>
    <name evidence="8" type="ORF">ALT_9023</name>
    <name evidence="9" type="ORF">IFM60648_09562</name>
</gene>
<feature type="transmembrane region" description="Helical" evidence="6">
    <location>
        <begin position="44"/>
        <end position="67"/>
    </location>
</feature>
<dbReference type="GO" id="GO:0022857">
    <property type="term" value="F:transmembrane transporter activity"/>
    <property type="evidence" value="ECO:0007669"/>
    <property type="project" value="InterPro"/>
</dbReference>
<dbReference type="Gene3D" id="1.20.1720.10">
    <property type="entry name" value="Multidrug resistance protein D"/>
    <property type="match status" value="1"/>
</dbReference>
<dbReference type="InterPro" id="IPR020846">
    <property type="entry name" value="MFS_dom"/>
</dbReference>
<evidence type="ECO:0000256" key="5">
    <source>
        <dbReference type="SAM" id="MobiDB-lite"/>
    </source>
</evidence>
<feature type="region of interest" description="Disordered" evidence="5">
    <location>
        <begin position="500"/>
        <end position="526"/>
    </location>
</feature>
<evidence type="ECO:0000313" key="10">
    <source>
        <dbReference type="Proteomes" id="UP000051487"/>
    </source>
</evidence>